<proteinExistence type="predicted"/>
<sequence length="272" mass="30946">MLKKPLRRILRIILFFLARAALQKHRPTVIAIIGEGKTGIVRESIYTVLKKHFPTRRNLEAPNAEFVLPLAVLGAKEYPLTAVGWLRILIRSLGRLLLRPPYHHTLVLEIEYTRKDTFDYFWNITEPKVLVICGETPFLSRGQTAKQVFRTKETPDLSGYLEVALKVAQSFGISKKEAQEDLRDFRLPKARINILPAKDGGMIVDATYHYLPPSAVALEEVLEALPGRKIILSPQKDIPENIKVRRGEIAVVTGPHRKMWTYPAKLAKSPWT</sequence>
<keyword evidence="1" id="KW-0732">Signal</keyword>
<evidence type="ECO:0008006" key="4">
    <source>
        <dbReference type="Google" id="ProtNLM"/>
    </source>
</evidence>
<accession>A0A0G1Y6F1</accession>
<gene>
    <name evidence="2" type="ORF">UY48_C0036G0004</name>
</gene>
<evidence type="ECO:0000313" key="2">
    <source>
        <dbReference type="EMBL" id="KKW10467.1"/>
    </source>
</evidence>
<dbReference type="EMBL" id="LCQD01000036">
    <property type="protein sequence ID" value="KKW10467.1"/>
    <property type="molecule type" value="Genomic_DNA"/>
</dbReference>
<dbReference type="AlphaFoldDB" id="A0A0G1Y6F1"/>
<comment type="caution">
    <text evidence="2">The sequence shown here is derived from an EMBL/GenBank/DDBJ whole genome shotgun (WGS) entry which is preliminary data.</text>
</comment>
<evidence type="ECO:0000313" key="3">
    <source>
        <dbReference type="Proteomes" id="UP000034588"/>
    </source>
</evidence>
<feature type="chain" id="PRO_5002540935" description="UDP-N-acetylmuramoyl-tripeptide-D-alanyl-D-alanine ligase" evidence="1">
    <location>
        <begin position="21"/>
        <end position="272"/>
    </location>
</feature>
<feature type="signal peptide" evidence="1">
    <location>
        <begin position="1"/>
        <end position="20"/>
    </location>
</feature>
<organism evidence="2 3">
    <name type="scientific">Candidatus Gottesmanbacteria bacterium GW2011_GWB1_49_7</name>
    <dbReference type="NCBI Taxonomy" id="1618448"/>
    <lineage>
        <taxon>Bacteria</taxon>
        <taxon>Candidatus Gottesmaniibacteriota</taxon>
    </lineage>
</organism>
<evidence type="ECO:0000256" key="1">
    <source>
        <dbReference type="SAM" id="SignalP"/>
    </source>
</evidence>
<name>A0A0G1Y6F1_9BACT</name>
<dbReference type="Proteomes" id="UP000034588">
    <property type="component" value="Unassembled WGS sequence"/>
</dbReference>
<reference evidence="2 3" key="1">
    <citation type="journal article" date="2015" name="Nature">
        <title>rRNA introns, odd ribosomes, and small enigmatic genomes across a large radiation of phyla.</title>
        <authorList>
            <person name="Brown C.T."/>
            <person name="Hug L.A."/>
            <person name="Thomas B.C."/>
            <person name="Sharon I."/>
            <person name="Castelle C.J."/>
            <person name="Singh A."/>
            <person name="Wilkins M.J."/>
            <person name="Williams K.H."/>
            <person name="Banfield J.F."/>
        </authorList>
    </citation>
    <scope>NUCLEOTIDE SEQUENCE [LARGE SCALE GENOMIC DNA]</scope>
</reference>
<protein>
    <recommendedName>
        <fullName evidence="4">UDP-N-acetylmuramoyl-tripeptide-D-alanyl-D-alanine ligase</fullName>
    </recommendedName>
</protein>